<organism evidence="1 2">
    <name type="scientific">Eretmocerus hayati</name>
    <dbReference type="NCBI Taxonomy" id="131215"/>
    <lineage>
        <taxon>Eukaryota</taxon>
        <taxon>Metazoa</taxon>
        <taxon>Ecdysozoa</taxon>
        <taxon>Arthropoda</taxon>
        <taxon>Hexapoda</taxon>
        <taxon>Insecta</taxon>
        <taxon>Pterygota</taxon>
        <taxon>Neoptera</taxon>
        <taxon>Endopterygota</taxon>
        <taxon>Hymenoptera</taxon>
        <taxon>Apocrita</taxon>
        <taxon>Proctotrupomorpha</taxon>
        <taxon>Chalcidoidea</taxon>
        <taxon>Aphelinidae</taxon>
        <taxon>Aphelininae</taxon>
        <taxon>Eretmocerus</taxon>
    </lineage>
</organism>
<protein>
    <submittedName>
        <fullName evidence="1">Uncharacterized protein</fullName>
    </submittedName>
</protein>
<dbReference type="EMBL" id="CM056743">
    <property type="protein sequence ID" value="KAJ8669141.1"/>
    <property type="molecule type" value="Genomic_DNA"/>
</dbReference>
<keyword evidence="2" id="KW-1185">Reference proteome</keyword>
<reference evidence="1" key="1">
    <citation type="submission" date="2023-04" db="EMBL/GenBank/DDBJ databases">
        <title>A chromosome-level genome assembly of the parasitoid wasp Eretmocerus hayati.</title>
        <authorList>
            <person name="Zhong Y."/>
            <person name="Liu S."/>
            <person name="Liu Y."/>
        </authorList>
    </citation>
    <scope>NUCLEOTIDE SEQUENCE</scope>
    <source>
        <strain evidence="1">ZJU_SS_LIU_2023</strain>
    </source>
</reference>
<evidence type="ECO:0000313" key="2">
    <source>
        <dbReference type="Proteomes" id="UP001239111"/>
    </source>
</evidence>
<gene>
    <name evidence="1" type="ORF">QAD02_000400</name>
</gene>
<sequence>MKKFGGLRELANCFYDNNSKKSDISSNVCKIVAALYSGELDKGLKEVRFSNYCESTASKNFNLKMLPPTEGAVQQHSYRVYHQLQTRLGEGKKALDWGWSGSHYGLKPCMITNKKFLIPEDILRVFFCSCRSGCKNNTCGCRRRGLKCSNLCKICVGKDCSNCEIIDHDGDESDEDVNENGDDREHENDYDETINSVVNDFEPRCSTPIVDSSCTTNDRGYETFSGIGPESILLNESENAVDVGVGDDVGLSGEIERSRLFSDSTKKVKPK</sequence>
<name>A0ACC2NDH7_9HYME</name>
<accession>A0ACC2NDH7</accession>
<dbReference type="Proteomes" id="UP001239111">
    <property type="component" value="Chromosome 3"/>
</dbReference>
<proteinExistence type="predicted"/>
<comment type="caution">
    <text evidence="1">The sequence shown here is derived from an EMBL/GenBank/DDBJ whole genome shotgun (WGS) entry which is preliminary data.</text>
</comment>
<evidence type="ECO:0000313" key="1">
    <source>
        <dbReference type="EMBL" id="KAJ8669141.1"/>
    </source>
</evidence>